<dbReference type="PANTHER" id="PTHR43641:SF2">
    <property type="entry name" value="DEHYDRATASE YBIW-RELATED"/>
    <property type="match status" value="1"/>
</dbReference>
<dbReference type="GO" id="GO:0005829">
    <property type="term" value="C:cytosol"/>
    <property type="evidence" value="ECO:0007669"/>
    <property type="project" value="TreeGrafter"/>
</dbReference>
<reference evidence="6" key="2">
    <citation type="submission" date="2021-04" db="EMBL/GenBank/DDBJ databases">
        <authorList>
            <person name="Gilroy R."/>
        </authorList>
    </citation>
    <scope>NUCLEOTIDE SEQUENCE</scope>
    <source>
        <strain evidence="6">CHK196-7946</strain>
    </source>
</reference>
<dbReference type="PROSITE" id="PS51554">
    <property type="entry name" value="PFL"/>
    <property type="match status" value="1"/>
</dbReference>
<feature type="modified residue" description="Glycine radical" evidence="3">
    <location>
        <position position="819"/>
    </location>
</feature>
<evidence type="ECO:0000313" key="6">
    <source>
        <dbReference type="EMBL" id="HJC73705.1"/>
    </source>
</evidence>
<dbReference type="SUPFAM" id="SSF51998">
    <property type="entry name" value="PFL-like glycyl radical enzymes"/>
    <property type="match status" value="1"/>
</dbReference>
<evidence type="ECO:0000259" key="5">
    <source>
        <dbReference type="PROSITE" id="PS51554"/>
    </source>
</evidence>
<protein>
    <submittedName>
        <fullName evidence="6">Glycyl radical protein</fullName>
    </submittedName>
</protein>
<accession>A0A9D2TKJ4</accession>
<dbReference type="AlphaFoldDB" id="A0A9D2TKJ4"/>
<name>A0A9D2TKJ4_9FIRM</name>
<organism evidence="6 7">
    <name type="scientific">Candidatus Mediterraneibacter faecavium</name>
    <dbReference type="NCBI Taxonomy" id="2838668"/>
    <lineage>
        <taxon>Bacteria</taxon>
        <taxon>Bacillati</taxon>
        <taxon>Bacillota</taxon>
        <taxon>Clostridia</taxon>
        <taxon>Lachnospirales</taxon>
        <taxon>Lachnospiraceae</taxon>
        <taxon>Mediterraneibacter</taxon>
    </lineage>
</organism>
<evidence type="ECO:0000256" key="3">
    <source>
        <dbReference type="PROSITE-ProRule" id="PRU00493"/>
    </source>
</evidence>
<dbReference type="InterPro" id="IPR001150">
    <property type="entry name" value="Gly_radical"/>
</dbReference>
<dbReference type="PROSITE" id="PS51149">
    <property type="entry name" value="GLY_RADICAL_2"/>
    <property type="match status" value="1"/>
</dbReference>
<keyword evidence="1 3" id="KW-0556">Organic radical</keyword>
<gene>
    <name evidence="6" type="ORF">H9697_01965</name>
</gene>
<feature type="domain" description="Glycine radical" evidence="4">
    <location>
        <begin position="723"/>
        <end position="844"/>
    </location>
</feature>
<keyword evidence="2" id="KW-0456">Lyase</keyword>
<dbReference type="CDD" id="cd01677">
    <property type="entry name" value="PFL2_DhaB_BssA"/>
    <property type="match status" value="1"/>
</dbReference>
<feature type="domain" description="PFL" evidence="5">
    <location>
        <begin position="15"/>
        <end position="716"/>
    </location>
</feature>
<dbReference type="InterPro" id="IPR019777">
    <property type="entry name" value="Form_AcTrfase_GR_CS"/>
</dbReference>
<dbReference type="Gene3D" id="3.20.70.20">
    <property type="match status" value="1"/>
</dbReference>
<dbReference type="InterPro" id="IPR004184">
    <property type="entry name" value="PFL_dom"/>
</dbReference>
<dbReference type="Pfam" id="PF01228">
    <property type="entry name" value="Gly_radical"/>
    <property type="match status" value="1"/>
</dbReference>
<dbReference type="PANTHER" id="PTHR43641">
    <property type="entry name" value="FORMATE ACETYLTRANSFERASE 3-RELATED"/>
    <property type="match status" value="1"/>
</dbReference>
<dbReference type="Proteomes" id="UP000823902">
    <property type="component" value="Unassembled WGS sequence"/>
</dbReference>
<dbReference type="EMBL" id="DWVY01000007">
    <property type="protein sequence ID" value="HJC73705.1"/>
    <property type="molecule type" value="Genomic_DNA"/>
</dbReference>
<dbReference type="Pfam" id="PF02901">
    <property type="entry name" value="PFL-like"/>
    <property type="match status" value="1"/>
</dbReference>
<dbReference type="InterPro" id="IPR051215">
    <property type="entry name" value="GRE"/>
</dbReference>
<evidence type="ECO:0000259" key="4">
    <source>
        <dbReference type="PROSITE" id="PS51149"/>
    </source>
</evidence>
<dbReference type="GO" id="GO:0016829">
    <property type="term" value="F:lyase activity"/>
    <property type="evidence" value="ECO:0007669"/>
    <property type="project" value="UniProtKB-KW"/>
</dbReference>
<comment type="caution">
    <text evidence="6">The sequence shown here is derived from an EMBL/GenBank/DDBJ whole genome shotgun (WGS) entry which is preliminary data.</text>
</comment>
<evidence type="ECO:0000313" key="7">
    <source>
        <dbReference type="Proteomes" id="UP000823902"/>
    </source>
</evidence>
<sequence>MGKYKYTTEEAKKSDRIPKLVEDLYAKMPEIESARAVLLTESYRQTENEPMVIRRAKAFRHILENIPIIIRDRELIVGSTTIAPRGCQTYPEFSYEWLEAEFDTVETRIADPFYISEQTKRELKEANAYWKGKTTSDLATSYMEPETLTAMEHNIFTPGNYFYNGVGHVTVKYEEVLAIGFAGIRAKAEKELESMSLADGDYQKKSRFLEAVMISCDAAVTYANRYSALAKKEAQSCQDPARRKELLRIAENCANVPENGAQSFYEACQSFWFVQQLLQIESSGHSISPGRFDQYMYPYYKKDLDAGKITRESAQELLDCIWVKLNDLNKCRDAVSAEGFAGYSLFQNLIVGGQDADGIDVTNDLSFMCIDASKHVFLPQPSLSVRVWNGSSHELLIRAAELTRTGIGLPAYYNDEVIIPALISRGLTMEDAREYNIIGCVEPQKAGKTEGWHDAAFFNMCRPLELVFSNGMDKGVQVGLKTGNVEEMKTFDEFYDAYKAQMKYAIELLVNADNAIDMAHAERCPLPFESSMVDDCIHRGRALQEGGAVYNFTGPQGFGIANMADSLYAVKKLVYDEKKVTMKELKEALATNYGKGLSKEDVAAVTAQIAGDLRNAGRKITEKGISAILNTVIAASESPAVKQNGERILELIEEVPKFGNDIPEVDAFARDVAYTYTRPLQNYRNPRGGMFQAGLYPVSANVPLGAQTGATPDGRLAHQPVADGVSPSAGKDVNGPTAAANSVARLDHYIASNGTLFNQKFHPSALSGRQGLENFVGLIRSYFDQKGSHMQFNVVSRETLLDAQEHPENYKHLVVRVAGYSALFTTLSRSLQDDIIRRTEQQGF</sequence>
<reference evidence="6" key="1">
    <citation type="journal article" date="2021" name="PeerJ">
        <title>Extensive microbial diversity within the chicken gut microbiome revealed by metagenomics and culture.</title>
        <authorList>
            <person name="Gilroy R."/>
            <person name="Ravi A."/>
            <person name="Getino M."/>
            <person name="Pursley I."/>
            <person name="Horton D.L."/>
            <person name="Alikhan N.F."/>
            <person name="Baker D."/>
            <person name="Gharbi K."/>
            <person name="Hall N."/>
            <person name="Watson M."/>
            <person name="Adriaenssens E.M."/>
            <person name="Foster-Nyarko E."/>
            <person name="Jarju S."/>
            <person name="Secka A."/>
            <person name="Antonio M."/>
            <person name="Oren A."/>
            <person name="Chaudhuri R.R."/>
            <person name="La Ragione R."/>
            <person name="Hildebrand F."/>
            <person name="Pallen M.J."/>
        </authorList>
    </citation>
    <scope>NUCLEOTIDE SEQUENCE</scope>
    <source>
        <strain evidence="6">CHK196-7946</strain>
    </source>
</reference>
<dbReference type="PROSITE" id="PS00850">
    <property type="entry name" value="GLY_RADICAL_1"/>
    <property type="match status" value="1"/>
</dbReference>
<evidence type="ECO:0000256" key="2">
    <source>
        <dbReference type="ARBA" id="ARBA00023239"/>
    </source>
</evidence>
<proteinExistence type="predicted"/>
<evidence type="ECO:0000256" key="1">
    <source>
        <dbReference type="ARBA" id="ARBA00022818"/>
    </source>
</evidence>